<protein>
    <submittedName>
        <fullName evidence="1">Uncharacterized protein</fullName>
    </submittedName>
</protein>
<proteinExistence type="predicted"/>
<accession>A0A5U9KX65</accession>
<dbReference type="Proteomes" id="UP000839726">
    <property type="component" value="Unassembled WGS sequence"/>
</dbReference>
<reference evidence="1" key="1">
    <citation type="submission" date="2018-07" db="EMBL/GenBank/DDBJ databases">
        <authorList>
            <person name="Ashton P.M."/>
            <person name="Dallman T."/>
            <person name="Nair S."/>
            <person name="De Pinna E."/>
            <person name="Peters T."/>
            <person name="Grant K."/>
        </authorList>
    </citation>
    <scope>NUCLEOTIDE SEQUENCE [LARGE SCALE GENOMIC DNA]</scope>
    <source>
        <strain evidence="1">436933</strain>
    </source>
</reference>
<sequence>MDARMTAAIVKRISTWVPLADGGDIITHTLSGNGDPPVAPQHSHFIKDILSARGLVNGDKTFWEKYRVSIW</sequence>
<gene>
    <name evidence="1" type="ORF">DRY71_24175</name>
</gene>
<comment type="caution">
    <text evidence="1">The sequence shown here is derived from an EMBL/GenBank/DDBJ whole genome shotgun (WGS) entry which is preliminary data.</text>
</comment>
<evidence type="ECO:0000313" key="1">
    <source>
        <dbReference type="EMBL" id="EBS2695773.1"/>
    </source>
</evidence>
<organism evidence="1">
    <name type="scientific">Salmonella newport</name>
    <dbReference type="NCBI Taxonomy" id="108619"/>
    <lineage>
        <taxon>Bacteria</taxon>
        <taxon>Pseudomonadati</taxon>
        <taxon>Pseudomonadota</taxon>
        <taxon>Gammaproteobacteria</taxon>
        <taxon>Enterobacterales</taxon>
        <taxon>Enterobacteriaceae</taxon>
        <taxon>Salmonella</taxon>
    </lineage>
</organism>
<dbReference type="EMBL" id="AAGUYM010000042">
    <property type="protein sequence ID" value="EBS2695773.1"/>
    <property type="molecule type" value="Genomic_DNA"/>
</dbReference>
<name>A0A5U9KX65_SALNE</name>
<dbReference type="AlphaFoldDB" id="A0A5U9KX65"/>